<evidence type="ECO:0000256" key="2">
    <source>
        <dbReference type="ARBA" id="ARBA00006671"/>
    </source>
</evidence>
<accession>A0ABU6C246</accession>
<dbReference type="Pfam" id="PF00419">
    <property type="entry name" value="Fimbrial"/>
    <property type="match status" value="1"/>
</dbReference>
<protein>
    <submittedName>
        <fullName evidence="6">Fimbrial protein</fullName>
    </submittedName>
</protein>
<dbReference type="PANTHER" id="PTHR33420">
    <property type="entry name" value="FIMBRIAL SUBUNIT ELFA-RELATED"/>
    <property type="match status" value="1"/>
</dbReference>
<feature type="signal peptide" evidence="4">
    <location>
        <begin position="1"/>
        <end position="21"/>
    </location>
</feature>
<comment type="subcellular location">
    <subcellularLocation>
        <location evidence="1">Fimbrium</location>
    </subcellularLocation>
</comment>
<name>A0ABU6C246_9PSED</name>
<dbReference type="InterPro" id="IPR000259">
    <property type="entry name" value="Adhesion_dom_fimbrial"/>
</dbReference>
<evidence type="ECO:0000313" key="7">
    <source>
        <dbReference type="Proteomes" id="UP001336015"/>
    </source>
</evidence>
<organism evidence="6 7">
    <name type="scientific">Pseudomonas paracarnis</name>
    <dbReference type="NCBI Taxonomy" id="2750625"/>
    <lineage>
        <taxon>Bacteria</taxon>
        <taxon>Pseudomonadati</taxon>
        <taxon>Pseudomonadota</taxon>
        <taxon>Gammaproteobacteria</taxon>
        <taxon>Pseudomonadales</taxon>
        <taxon>Pseudomonadaceae</taxon>
        <taxon>Pseudomonas</taxon>
    </lineage>
</organism>
<dbReference type="SUPFAM" id="SSF49401">
    <property type="entry name" value="Bacterial adhesins"/>
    <property type="match status" value="1"/>
</dbReference>
<dbReference type="InterPro" id="IPR008966">
    <property type="entry name" value="Adhesion_dom_sf"/>
</dbReference>
<dbReference type="EMBL" id="JAJGWQ010000023">
    <property type="protein sequence ID" value="MEB3786235.1"/>
    <property type="molecule type" value="Genomic_DNA"/>
</dbReference>
<evidence type="ECO:0000313" key="6">
    <source>
        <dbReference type="EMBL" id="MEB3786235.1"/>
    </source>
</evidence>
<dbReference type="RefSeq" id="WP_196492691.1">
    <property type="nucleotide sequence ID" value="NZ_CAJFCM010000001.1"/>
</dbReference>
<dbReference type="PANTHER" id="PTHR33420:SF14">
    <property type="entry name" value="TYPE 1 FIMBRIN D-MANNOSE SPECIFIC ADHESIN"/>
    <property type="match status" value="1"/>
</dbReference>
<keyword evidence="3" id="KW-0281">Fimbrium</keyword>
<reference evidence="6 7" key="1">
    <citation type="journal article" date="2023" name="Int J Dairy Technol">
        <title>Genome based analysis of Pseudomonas paracarnis RQ057, a strain responsible for blue discoloration spoilage in processed cheese.</title>
        <authorList>
            <person name="Rodrigues Rd.S."/>
            <person name="Machado S.G."/>
            <person name="de Carvalho A.F."/>
            <person name="Nero L.A."/>
        </authorList>
    </citation>
    <scope>NUCLEOTIDE SEQUENCE [LARGE SCALE GENOMIC DNA]</scope>
    <source>
        <strain evidence="6 7">RQ057</strain>
    </source>
</reference>
<dbReference type="InterPro" id="IPR050263">
    <property type="entry name" value="Bact_Fimbrial_Adh_Pro"/>
</dbReference>
<feature type="domain" description="Fimbrial-type adhesion" evidence="5">
    <location>
        <begin position="177"/>
        <end position="327"/>
    </location>
</feature>
<comment type="caution">
    <text evidence="6">The sequence shown here is derived from an EMBL/GenBank/DDBJ whole genome shotgun (WGS) entry which is preliminary data.</text>
</comment>
<evidence type="ECO:0000256" key="3">
    <source>
        <dbReference type="ARBA" id="ARBA00023263"/>
    </source>
</evidence>
<evidence type="ECO:0000256" key="4">
    <source>
        <dbReference type="SAM" id="SignalP"/>
    </source>
</evidence>
<evidence type="ECO:0000259" key="5">
    <source>
        <dbReference type="Pfam" id="PF00419"/>
    </source>
</evidence>
<keyword evidence="4" id="KW-0732">Signal</keyword>
<sequence length="329" mass="34959">MRWVFCFLVAFFMCSTMQAQATGVFTPANATVQLPVSISTPGSLAIGSVIWSSPIVVTQLSGDVDEFYFTTRSSASKVSGFEDVFFTGVAGIGVRYKVLATTRDYPGGVNVKIGVDYPIKQWAAGDSYEQKFSIELVKVGSISTTSVTVPRLSMYLCTYYGNPCMANFTLQVDGASSVKVGPSCKVSTPVIPVRLGKLSLSSFANIGDVSSPSYFSISLSCTGGDVGVSTYPYVTLTDVVSPGNISDVLSLGTGSTASGIGIQIFHGDDLLKFGPDSSAPDNVNQWKAGEIKRGEALFQTPLRARYVRTGKSLQPGTANGQATFTFSWR</sequence>
<comment type="similarity">
    <text evidence="2">Belongs to the fimbrial protein family.</text>
</comment>
<gene>
    <name evidence="6" type="ORF">LLW09_27250</name>
</gene>
<evidence type="ECO:0000256" key="1">
    <source>
        <dbReference type="ARBA" id="ARBA00004561"/>
    </source>
</evidence>
<dbReference type="Gene3D" id="2.60.40.1090">
    <property type="entry name" value="Fimbrial-type adhesion domain"/>
    <property type="match status" value="1"/>
</dbReference>
<dbReference type="Proteomes" id="UP001336015">
    <property type="component" value="Unassembled WGS sequence"/>
</dbReference>
<feature type="chain" id="PRO_5046316037" evidence="4">
    <location>
        <begin position="22"/>
        <end position="329"/>
    </location>
</feature>
<dbReference type="Gene3D" id="2.60.40.3310">
    <property type="match status" value="1"/>
</dbReference>
<proteinExistence type="inferred from homology"/>
<keyword evidence="7" id="KW-1185">Reference proteome</keyword>
<dbReference type="InterPro" id="IPR036937">
    <property type="entry name" value="Adhesion_dom_fimbrial_sf"/>
</dbReference>